<dbReference type="Gene3D" id="1.10.101.10">
    <property type="entry name" value="PGBD-like superfamily/PGBD"/>
    <property type="match status" value="1"/>
</dbReference>
<accession>A0A368E1W0</accession>
<dbReference type="AlphaFoldDB" id="A0A368E1W0"/>
<feature type="domain" description="Transglycosylase SLT" evidence="2">
    <location>
        <begin position="33"/>
        <end position="323"/>
    </location>
</feature>
<dbReference type="InterPro" id="IPR002477">
    <property type="entry name" value="Peptidoglycan-bd-like"/>
</dbReference>
<dbReference type="NCBIfam" id="TIGR02283">
    <property type="entry name" value="MltB_2"/>
    <property type="match status" value="1"/>
</dbReference>
<dbReference type="GO" id="GO:0009253">
    <property type="term" value="P:peptidoglycan catabolic process"/>
    <property type="evidence" value="ECO:0007669"/>
    <property type="project" value="TreeGrafter"/>
</dbReference>
<evidence type="ECO:0000313" key="3">
    <source>
        <dbReference type="EMBL" id="RCL77523.1"/>
    </source>
</evidence>
<name>A0A368E1W0_9PROT</name>
<dbReference type="PANTHER" id="PTHR30163:SF8">
    <property type="entry name" value="LYTIC MUREIN TRANSGLYCOSYLASE"/>
    <property type="match status" value="1"/>
</dbReference>
<dbReference type="Pfam" id="PF13406">
    <property type="entry name" value="SLT_2"/>
    <property type="match status" value="1"/>
</dbReference>
<dbReference type="Gene3D" id="1.10.8.350">
    <property type="entry name" value="Bacterial muramidase"/>
    <property type="match status" value="1"/>
</dbReference>
<dbReference type="PANTHER" id="PTHR30163">
    <property type="entry name" value="MEMBRANE-BOUND LYTIC MUREIN TRANSGLYCOSYLASE B"/>
    <property type="match status" value="1"/>
</dbReference>
<dbReference type="InterPro" id="IPR031304">
    <property type="entry name" value="SLT_2"/>
</dbReference>
<evidence type="ECO:0000313" key="4">
    <source>
        <dbReference type="Proteomes" id="UP000252132"/>
    </source>
</evidence>
<dbReference type="EMBL" id="QOQF01000007">
    <property type="protein sequence ID" value="RCL77523.1"/>
    <property type="molecule type" value="Genomic_DNA"/>
</dbReference>
<dbReference type="SUPFAM" id="SSF47090">
    <property type="entry name" value="PGBD-like"/>
    <property type="match status" value="1"/>
</dbReference>
<dbReference type="Proteomes" id="UP000252132">
    <property type="component" value="Unassembled WGS sequence"/>
</dbReference>
<protein>
    <submittedName>
        <fullName evidence="3">Lytic murein transglycosylase</fullName>
    </submittedName>
</protein>
<proteinExistence type="predicted"/>
<organism evidence="3 4">
    <name type="scientific">PS1 clade bacterium</name>
    <dbReference type="NCBI Taxonomy" id="2175152"/>
    <lineage>
        <taxon>Bacteria</taxon>
        <taxon>Pseudomonadati</taxon>
        <taxon>Pseudomonadota</taxon>
        <taxon>Alphaproteobacteria</taxon>
        <taxon>PS1 clade</taxon>
    </lineage>
</organism>
<dbReference type="InterPro" id="IPR011970">
    <property type="entry name" value="MltB_2"/>
</dbReference>
<dbReference type="GO" id="GO:0008933">
    <property type="term" value="F:peptidoglycan lytic transglycosylase activity"/>
    <property type="evidence" value="ECO:0007669"/>
    <property type="project" value="TreeGrafter"/>
</dbReference>
<dbReference type="Gene3D" id="1.10.530.10">
    <property type="match status" value="1"/>
</dbReference>
<reference evidence="3 4" key="1">
    <citation type="journal article" date="2018" name="Microbiome">
        <title>Fine metagenomic profile of the Mediterranean stratified and mixed water columns revealed by assembly and recruitment.</title>
        <authorList>
            <person name="Haro-Moreno J.M."/>
            <person name="Lopez-Perez M."/>
            <person name="De La Torre J.R."/>
            <person name="Picazo A."/>
            <person name="Camacho A."/>
            <person name="Rodriguez-Valera F."/>
        </authorList>
    </citation>
    <scope>NUCLEOTIDE SEQUENCE [LARGE SCALE GENOMIC DNA]</scope>
    <source>
        <strain evidence="3">MED-G55</strain>
    </source>
</reference>
<dbReference type="CDD" id="cd13399">
    <property type="entry name" value="Slt35-like"/>
    <property type="match status" value="1"/>
</dbReference>
<dbReference type="InterPro" id="IPR023346">
    <property type="entry name" value="Lysozyme-like_dom_sf"/>
</dbReference>
<comment type="caution">
    <text evidence="3">The sequence shown here is derived from an EMBL/GenBank/DDBJ whole genome shotgun (WGS) entry which is preliminary data.</text>
</comment>
<dbReference type="FunFam" id="1.10.8.350:FF:000001">
    <property type="entry name" value="Lytic murein transglycosylase B"/>
    <property type="match status" value="1"/>
</dbReference>
<dbReference type="InterPro" id="IPR036366">
    <property type="entry name" value="PGBDSf"/>
</dbReference>
<dbReference type="Pfam" id="PF01471">
    <property type="entry name" value="PG_binding_1"/>
    <property type="match status" value="1"/>
</dbReference>
<evidence type="ECO:0000259" key="2">
    <source>
        <dbReference type="Pfam" id="PF13406"/>
    </source>
</evidence>
<dbReference type="SUPFAM" id="SSF53955">
    <property type="entry name" value="Lysozyme-like"/>
    <property type="match status" value="1"/>
</dbReference>
<sequence>MSMRYTNFTFSLILGFILINMSPVTIASPVSGFDKWLSDVEVSARAEGLSEATIKNLAGLKMDPDILALAARQPEYVKPAWDYLDTMVSDKRFTKGKSMLASNQAIFDRLEKTYGVNRFLLTAIWGMETNYGGYQGKKHVLRALATLGYDGGRRKAFGRQQLIAALKILEAGDIPVDKMYGSWAGAMGQTQFIPTTYLGYAVDATGDGKRDIWNSREDALGSAANYLKVSGWRDEMRWGYEVALPEGFDFAQADLAHQKTLKQWQRLGVRGVKMQVPENNENAALYLPAGYSGPAFLVTDNFRAILRYNTAPFYALAIGILSDKLGGGEGVRTAWPKSERPLHPSELRELQSLLTTAGYPTGKPDGMMGQKTRDAIRAYQKQYKLQPDGYATPALLNRLK</sequence>
<gene>
    <name evidence="3" type="ORF">DBW69_02855</name>
</gene>
<feature type="domain" description="Peptidoglycan binding-like" evidence="1">
    <location>
        <begin position="345"/>
        <end position="399"/>
    </location>
</feature>
<evidence type="ECO:0000259" key="1">
    <source>
        <dbReference type="Pfam" id="PF01471"/>
    </source>
</evidence>
<dbReference type="InterPro" id="IPR043426">
    <property type="entry name" value="MltB-like"/>
</dbReference>
<dbReference type="InterPro" id="IPR036365">
    <property type="entry name" value="PGBD-like_sf"/>
</dbReference>